<dbReference type="CDD" id="cd01562">
    <property type="entry name" value="Thr-dehyd"/>
    <property type="match status" value="1"/>
</dbReference>
<keyword evidence="2" id="KW-0663">Pyridoxal phosphate</keyword>
<protein>
    <recommendedName>
        <fullName evidence="4">L-serine deaminase</fullName>
    </recommendedName>
    <alternativeName>
        <fullName evidence="5">L-threonine dehydratase</fullName>
    </alternativeName>
</protein>
<feature type="domain" description="Tryptophan synthase beta chain-like PALP" evidence="7">
    <location>
        <begin position="140"/>
        <end position="430"/>
    </location>
</feature>
<evidence type="ECO:0000256" key="6">
    <source>
        <dbReference type="SAM" id="MobiDB-lite"/>
    </source>
</evidence>
<reference evidence="8 9" key="1">
    <citation type="journal article" date="2018" name="Nat. Ecol. Evol.">
        <title>Shark genomes provide insights into elasmobranch evolution and the origin of vertebrates.</title>
        <authorList>
            <person name="Hara Y"/>
            <person name="Yamaguchi K"/>
            <person name="Onimaru K"/>
            <person name="Kadota M"/>
            <person name="Koyanagi M"/>
            <person name="Keeley SD"/>
            <person name="Tatsumi K"/>
            <person name="Tanaka K"/>
            <person name="Motone F"/>
            <person name="Kageyama Y"/>
            <person name="Nozu R"/>
            <person name="Adachi N"/>
            <person name="Nishimura O"/>
            <person name="Nakagawa R"/>
            <person name="Tanegashima C"/>
            <person name="Kiyatake I"/>
            <person name="Matsumoto R"/>
            <person name="Murakumo K"/>
            <person name="Nishida K"/>
            <person name="Terakita A"/>
            <person name="Kuratani S"/>
            <person name="Sato K"/>
            <person name="Hyodo S Kuraku.S."/>
        </authorList>
    </citation>
    <scope>NUCLEOTIDE SEQUENCE [LARGE SCALE GENOMIC DNA]</scope>
</reference>
<dbReference type="Proteomes" id="UP000288216">
    <property type="component" value="Unassembled WGS sequence"/>
</dbReference>
<dbReference type="Pfam" id="PF00291">
    <property type="entry name" value="PALP"/>
    <property type="match status" value="1"/>
</dbReference>
<evidence type="ECO:0000256" key="3">
    <source>
        <dbReference type="ARBA" id="ARBA00023239"/>
    </source>
</evidence>
<keyword evidence="9" id="KW-1185">Reference proteome</keyword>
<comment type="cofactor">
    <cofactor evidence="1">
        <name>pyridoxal 5'-phosphate</name>
        <dbReference type="ChEBI" id="CHEBI:597326"/>
    </cofactor>
</comment>
<dbReference type="InterPro" id="IPR001926">
    <property type="entry name" value="TrpB-like_PALP"/>
</dbReference>
<gene>
    <name evidence="8" type="ORF">scyTo_0008199</name>
</gene>
<dbReference type="GO" id="GO:0006567">
    <property type="term" value="P:L-threonine catabolic process"/>
    <property type="evidence" value="ECO:0007669"/>
    <property type="project" value="TreeGrafter"/>
</dbReference>
<dbReference type="AlphaFoldDB" id="A0A401P595"/>
<organism evidence="8 9">
    <name type="scientific">Scyliorhinus torazame</name>
    <name type="common">Cloudy catshark</name>
    <name type="synonym">Catulus torazame</name>
    <dbReference type="NCBI Taxonomy" id="75743"/>
    <lineage>
        <taxon>Eukaryota</taxon>
        <taxon>Metazoa</taxon>
        <taxon>Chordata</taxon>
        <taxon>Craniata</taxon>
        <taxon>Vertebrata</taxon>
        <taxon>Chondrichthyes</taxon>
        <taxon>Elasmobranchii</taxon>
        <taxon>Galeomorphii</taxon>
        <taxon>Galeoidea</taxon>
        <taxon>Carcharhiniformes</taxon>
        <taxon>Scyliorhinidae</taxon>
        <taxon>Scyliorhinus</taxon>
    </lineage>
</organism>
<name>A0A401P595_SCYTO</name>
<evidence type="ECO:0000256" key="1">
    <source>
        <dbReference type="ARBA" id="ARBA00001933"/>
    </source>
</evidence>
<evidence type="ECO:0000256" key="2">
    <source>
        <dbReference type="ARBA" id="ARBA00022898"/>
    </source>
</evidence>
<dbReference type="PANTHER" id="PTHR48078:SF19">
    <property type="entry name" value="ACT DOMAIN-CONTAINING PROTEIN"/>
    <property type="match status" value="1"/>
</dbReference>
<dbReference type="FunFam" id="3.40.50.1100:FF:000044">
    <property type="entry name" value="Phenylserine dehydratase"/>
    <property type="match status" value="1"/>
</dbReference>
<proteinExistence type="predicted"/>
<comment type="caution">
    <text evidence="8">The sequence shown here is derived from an EMBL/GenBank/DDBJ whole genome shotgun (WGS) entry which is preliminary data.</text>
</comment>
<dbReference type="Gene3D" id="3.40.50.1100">
    <property type="match status" value="2"/>
</dbReference>
<evidence type="ECO:0000259" key="7">
    <source>
        <dbReference type="Pfam" id="PF00291"/>
    </source>
</evidence>
<evidence type="ECO:0000313" key="9">
    <source>
        <dbReference type="Proteomes" id="UP000288216"/>
    </source>
</evidence>
<dbReference type="EMBL" id="BFAA01003094">
    <property type="protein sequence ID" value="GCB68266.1"/>
    <property type="molecule type" value="Genomic_DNA"/>
</dbReference>
<dbReference type="SUPFAM" id="SSF53686">
    <property type="entry name" value="Tryptophan synthase beta subunit-like PLP-dependent enzymes"/>
    <property type="match status" value="1"/>
</dbReference>
<dbReference type="InterPro" id="IPR050147">
    <property type="entry name" value="Ser/Thr_Dehydratase"/>
</dbReference>
<dbReference type="PANTHER" id="PTHR48078">
    <property type="entry name" value="THREONINE DEHYDRATASE, MITOCHONDRIAL-RELATED"/>
    <property type="match status" value="1"/>
</dbReference>
<evidence type="ECO:0000256" key="5">
    <source>
        <dbReference type="ARBA" id="ARBA00042605"/>
    </source>
</evidence>
<accession>A0A401P595</accession>
<sequence>MHLAAQFLFSKSRSNKSPKKISSEDEEYDPFWRSGEEGGQQVRQGPSVNHDACHRRDGAIGNRCPVLPPRAITPERLQDFGEDEYLEKDVKTWEVTVTGHPDTVLSNASNVTEHKINRTLESSSGQVRFEDISAAAFKIQNGVQKTPCTYSRLSKQYGMDLYLKKEYLHYTGSVKERGVWYLLTSLSQEQQRKGVILASDNNFSKAVAYHATELHIPVFIIVPSNTSPTKVKTCREYGAMVITYGSSVQDSQSHARKLASENGYLYLQEEDSAPYLAGLGTMGLELYEQVAKLDAVILPAGGECNLLAGAAAPIKHLNPGITVIGVEPESHPALHQSLKMGQPPVASAHTNHRLYRELMSSSFGSNAFQMTKKLIDKVVTVKEEDILLAILRLMEYERAIVDAEGALGLAAVVAGKLPELKGKRVVIVLCSGNMEVSLMRQCLDRALVLDSKLCKFSLQLADCAADVAKLLEIFAREEARVLDISQERAFVTSDIFSVKVTCMIEVRDRTQALQLQRTLSERYATFTWLER</sequence>
<evidence type="ECO:0000256" key="4">
    <source>
        <dbReference type="ARBA" id="ARBA00041766"/>
    </source>
</evidence>
<dbReference type="InterPro" id="IPR036052">
    <property type="entry name" value="TrpB-like_PALP_sf"/>
</dbReference>
<dbReference type="GO" id="GO:0009097">
    <property type="term" value="P:isoleucine biosynthetic process"/>
    <property type="evidence" value="ECO:0007669"/>
    <property type="project" value="TreeGrafter"/>
</dbReference>
<dbReference type="GO" id="GO:0003941">
    <property type="term" value="F:L-serine ammonia-lyase activity"/>
    <property type="evidence" value="ECO:0007669"/>
    <property type="project" value="TreeGrafter"/>
</dbReference>
<dbReference type="GO" id="GO:0004794">
    <property type="term" value="F:threonine deaminase activity"/>
    <property type="evidence" value="ECO:0007669"/>
    <property type="project" value="TreeGrafter"/>
</dbReference>
<keyword evidence="3" id="KW-0456">Lyase</keyword>
<evidence type="ECO:0000313" key="8">
    <source>
        <dbReference type="EMBL" id="GCB68266.1"/>
    </source>
</evidence>
<feature type="region of interest" description="Disordered" evidence="6">
    <location>
        <begin position="1"/>
        <end position="56"/>
    </location>
</feature>
<dbReference type="OrthoDB" id="4418812at2759"/>
<dbReference type="GO" id="GO:0006565">
    <property type="term" value="P:L-serine catabolic process"/>
    <property type="evidence" value="ECO:0007669"/>
    <property type="project" value="TreeGrafter"/>
</dbReference>
<dbReference type="OMA" id="MVLRFEF"/>
<dbReference type="STRING" id="75743.A0A401P595"/>